<feature type="transmembrane region" description="Helical" evidence="1">
    <location>
        <begin position="46"/>
        <end position="67"/>
    </location>
</feature>
<dbReference type="Proteomes" id="UP000683436">
    <property type="component" value="Chromosome"/>
</dbReference>
<evidence type="ECO:0000313" key="3">
    <source>
        <dbReference type="EMBL" id="RBA53820.1"/>
    </source>
</evidence>
<dbReference type="Pfam" id="PF11146">
    <property type="entry name" value="DUF2905"/>
    <property type="match status" value="1"/>
</dbReference>
<keyword evidence="1" id="KW-1133">Transmembrane helix</keyword>
<organism evidence="3 4">
    <name type="scientific">Stutzerimonas zhaodongensis</name>
    <dbReference type="NCBI Taxonomy" id="1176257"/>
    <lineage>
        <taxon>Bacteria</taxon>
        <taxon>Pseudomonadati</taxon>
        <taxon>Pseudomonadota</taxon>
        <taxon>Gammaproteobacteria</taxon>
        <taxon>Pseudomonadales</taxon>
        <taxon>Pseudomonadaceae</taxon>
        <taxon>Stutzerimonas</taxon>
    </lineage>
</organism>
<dbReference type="EMBL" id="QNTV01000019">
    <property type="protein sequence ID" value="RBA53820.1"/>
    <property type="molecule type" value="Genomic_DNA"/>
</dbReference>
<protein>
    <submittedName>
        <fullName evidence="3">DUF2905 domain-containing protein</fullName>
    </submittedName>
</protein>
<dbReference type="PANTHER" id="PTHR36443">
    <property type="entry name" value="BSR5223 PROTEIN"/>
    <property type="match status" value="1"/>
</dbReference>
<reference evidence="3 4" key="1">
    <citation type="submission" date="2018-06" db="EMBL/GenBank/DDBJ databases">
        <title>Whole genome sequencing of four bacterial strains from South Shetland trench revealing bio-synthetic gene clusters.</title>
        <authorList>
            <person name="Abdel-Mageed W.M."/>
            <person name="Lehri B."/>
            <person name="Jarmusch S.A."/>
            <person name="Miranda K."/>
            <person name="Goodfellow M."/>
            <person name="Jaspars M."/>
            <person name="Karlyshev A.V."/>
        </authorList>
    </citation>
    <scope>NUCLEOTIDE SEQUENCE [LARGE SCALE GENOMIC DNA]</scope>
    <source>
        <strain evidence="3 4">SST2</strain>
    </source>
</reference>
<accession>A0A365PQC9</accession>
<keyword evidence="5" id="KW-1185">Reference proteome</keyword>
<evidence type="ECO:0000313" key="2">
    <source>
        <dbReference type="EMBL" id="QWV16825.1"/>
    </source>
</evidence>
<dbReference type="InterPro" id="IPR021320">
    <property type="entry name" value="DUF2905"/>
</dbReference>
<name>A0A365PQC9_9GAMM</name>
<dbReference type="AlphaFoldDB" id="A0A365PQC9"/>
<dbReference type="RefSeq" id="WP_128121507.1">
    <property type="nucleotide sequence ID" value="NZ_CP076683.1"/>
</dbReference>
<keyword evidence="1" id="KW-0472">Membrane</keyword>
<proteinExistence type="predicted"/>
<evidence type="ECO:0000313" key="5">
    <source>
        <dbReference type="Proteomes" id="UP000683436"/>
    </source>
</evidence>
<dbReference type="EMBL" id="CP076683">
    <property type="protein sequence ID" value="QWV16825.1"/>
    <property type="molecule type" value="Genomic_DNA"/>
</dbReference>
<dbReference type="PANTHER" id="PTHR36443:SF1">
    <property type="entry name" value="BSR5223 PROTEIN"/>
    <property type="match status" value="1"/>
</dbReference>
<keyword evidence="1" id="KW-0812">Transmembrane</keyword>
<gene>
    <name evidence="3" type="ORF">DQ403_18890</name>
    <name evidence="2" type="ORF">KQ248_20615</name>
</gene>
<evidence type="ECO:0000256" key="1">
    <source>
        <dbReference type="SAM" id="Phobius"/>
    </source>
</evidence>
<sequence length="69" mass="7840">MAKWLIVAGLFLLMLGVLLHYAPGLLSWFGKLPGDIRIESEHSRTFIPITSMIILSVVLTVLLNIFFRR</sequence>
<dbReference type="Proteomes" id="UP000252554">
    <property type="component" value="Unassembled WGS sequence"/>
</dbReference>
<reference evidence="2 5" key="2">
    <citation type="submission" date="2021-06" db="EMBL/GenBank/DDBJ databases">
        <title>Microbial metabolic specificity influences pelagic lipid remineralization.</title>
        <authorList>
            <person name="Behrendt L."/>
            <person name="Hunter J.E."/>
            <person name="Alcolombri U."/>
            <person name="Smriga S."/>
            <person name="Mincer T."/>
            <person name="Lowenstein D.P."/>
            <person name="Peaudecerf F.J."/>
            <person name="Fernandez V.I."/>
            <person name="Fredricks H."/>
            <person name="Almblad H."/>
            <person name="Harrison J.J."/>
            <person name="Stocker R."/>
            <person name="Van Mooy B.A.S."/>
        </authorList>
    </citation>
    <scope>NUCLEOTIDE SEQUENCE [LARGE SCALE GENOMIC DNA]</scope>
    <source>
        <strain evidence="2 5">A252</strain>
    </source>
</reference>
<evidence type="ECO:0000313" key="4">
    <source>
        <dbReference type="Proteomes" id="UP000252554"/>
    </source>
</evidence>